<feature type="transmembrane region" description="Helical" evidence="1">
    <location>
        <begin position="141"/>
        <end position="158"/>
    </location>
</feature>
<name>A0A4R6LZL0_9FIRM</name>
<evidence type="ECO:0000313" key="6">
    <source>
        <dbReference type="Proteomes" id="UP000295064"/>
    </source>
</evidence>
<dbReference type="CDD" id="cd01949">
    <property type="entry name" value="GGDEF"/>
    <property type="match status" value="1"/>
</dbReference>
<dbReference type="SMART" id="SM00267">
    <property type="entry name" value="GGDEF"/>
    <property type="match status" value="1"/>
</dbReference>
<accession>A0A4R6LZL0</accession>
<dbReference type="Gene3D" id="3.30.70.270">
    <property type="match status" value="1"/>
</dbReference>
<evidence type="ECO:0000259" key="3">
    <source>
        <dbReference type="PROSITE" id="PS50113"/>
    </source>
</evidence>
<keyword evidence="1" id="KW-0472">Membrane</keyword>
<feature type="domain" description="GGDEF" evidence="4">
    <location>
        <begin position="502"/>
        <end position="624"/>
    </location>
</feature>
<dbReference type="Pfam" id="PF00989">
    <property type="entry name" value="PAS"/>
    <property type="match status" value="1"/>
</dbReference>
<dbReference type="InterPro" id="IPR035965">
    <property type="entry name" value="PAS-like_dom_sf"/>
</dbReference>
<dbReference type="PANTHER" id="PTHR45138:SF9">
    <property type="entry name" value="DIGUANYLATE CYCLASE DGCM-RELATED"/>
    <property type="match status" value="1"/>
</dbReference>
<dbReference type="CDD" id="cd00130">
    <property type="entry name" value="PAS"/>
    <property type="match status" value="1"/>
</dbReference>
<dbReference type="Pfam" id="PF00990">
    <property type="entry name" value="GGDEF"/>
    <property type="match status" value="1"/>
</dbReference>
<feature type="domain" description="PAS" evidence="2">
    <location>
        <begin position="196"/>
        <end position="267"/>
    </location>
</feature>
<sequence>MKFLKLGKEGLIELSLLLYKNKMKNKKYRSIKFYRYFLLISAMVYFFFAMIFYYSRTIQDPMPIEQRLLTGFIFFGLYILTQLSHCFEERIDRIAYFSAIFVIVQLIYLSYVQGFEFEVSINILLILAIINLIFKGDRLALYTNIILALLLGVALYFTDNPQHSLFSFFVGYLVIAGLTYYISNQNYKTAQVLQASEQRYRTIFNTAPFGILLEDKEGTILEVNKTLCEISGYNKKELEGAKITDNLVASDQFEISKQHIKEVLEGKELEFDTISITKNNEKIYTHIKESPIILPGGEQGILSMQIDITERKKQEEIIKQQRNIIEQLHSTALKFMELESETEVLEMTIEAAHDLLDFEFCNIRFLKNDKLVGKVSSSEVLKPISKNEGIAGKAFREGKSIIIDNFDDFPNLESENKNYKSGMSIPIKNLGVFQAISKEKAAFSSEDLKLAELLISHTASSLERIYAEEEIKYKTFHDKLTGLYNRRFFEEELERLDTNRQLPLSIIMADINGLKKINDTLGHKKGDELLVKTANILKKVIRDEDILARWGGDEYVIVLPKTSNEETKKVIKRIHEKTSETKGDQLTVSLGIGSAIKNTKEQDITKILKQADKVMYKDKSSHRK</sequence>
<dbReference type="SUPFAM" id="SSF55785">
    <property type="entry name" value="PYP-like sensor domain (PAS domain)"/>
    <property type="match status" value="1"/>
</dbReference>
<feature type="transmembrane region" description="Helical" evidence="1">
    <location>
        <begin position="117"/>
        <end position="134"/>
    </location>
</feature>
<comment type="caution">
    <text evidence="5">The sequence shown here is derived from an EMBL/GenBank/DDBJ whole genome shotgun (WGS) entry which is preliminary data.</text>
</comment>
<dbReference type="GO" id="GO:0052621">
    <property type="term" value="F:diguanylate cyclase activity"/>
    <property type="evidence" value="ECO:0007669"/>
    <property type="project" value="TreeGrafter"/>
</dbReference>
<keyword evidence="1" id="KW-1133">Transmembrane helix</keyword>
<dbReference type="PROSITE" id="PS50113">
    <property type="entry name" value="PAC"/>
    <property type="match status" value="1"/>
</dbReference>
<dbReference type="AlphaFoldDB" id="A0A4R6LZL0"/>
<dbReference type="InterPro" id="IPR000160">
    <property type="entry name" value="GGDEF_dom"/>
</dbReference>
<evidence type="ECO:0000259" key="2">
    <source>
        <dbReference type="PROSITE" id="PS50112"/>
    </source>
</evidence>
<gene>
    <name evidence="5" type="ORF">DFR79_10335</name>
</gene>
<dbReference type="PROSITE" id="PS50887">
    <property type="entry name" value="GGDEF"/>
    <property type="match status" value="1"/>
</dbReference>
<proteinExistence type="predicted"/>
<dbReference type="InterPro" id="IPR003018">
    <property type="entry name" value="GAF"/>
</dbReference>
<dbReference type="InterPro" id="IPR000014">
    <property type="entry name" value="PAS"/>
</dbReference>
<feature type="transmembrane region" description="Helical" evidence="1">
    <location>
        <begin position="67"/>
        <end position="87"/>
    </location>
</feature>
<dbReference type="Proteomes" id="UP000295064">
    <property type="component" value="Unassembled WGS sequence"/>
</dbReference>
<dbReference type="Gene3D" id="3.30.450.20">
    <property type="entry name" value="PAS domain"/>
    <property type="match status" value="1"/>
</dbReference>
<dbReference type="PROSITE" id="PS50112">
    <property type="entry name" value="PAS"/>
    <property type="match status" value="1"/>
</dbReference>
<dbReference type="InterPro" id="IPR050469">
    <property type="entry name" value="Diguanylate_Cyclase"/>
</dbReference>
<dbReference type="InterPro" id="IPR029787">
    <property type="entry name" value="Nucleotide_cyclase"/>
</dbReference>
<protein>
    <submittedName>
        <fullName evidence="5">PAS domain S-box-containing protein/diguanylate cyclase (GGDEF)-like protein</fullName>
    </submittedName>
</protein>
<dbReference type="Gene3D" id="3.30.450.40">
    <property type="match status" value="1"/>
</dbReference>
<organism evidence="5 6">
    <name type="scientific">Halanaerobium saccharolyticum</name>
    <dbReference type="NCBI Taxonomy" id="43595"/>
    <lineage>
        <taxon>Bacteria</taxon>
        <taxon>Bacillati</taxon>
        <taxon>Bacillota</taxon>
        <taxon>Clostridia</taxon>
        <taxon>Halanaerobiales</taxon>
        <taxon>Halanaerobiaceae</taxon>
        <taxon>Halanaerobium</taxon>
    </lineage>
</organism>
<dbReference type="InterPro" id="IPR000700">
    <property type="entry name" value="PAS-assoc_C"/>
</dbReference>
<dbReference type="NCBIfam" id="TIGR00254">
    <property type="entry name" value="GGDEF"/>
    <property type="match status" value="1"/>
</dbReference>
<dbReference type="InterPro" id="IPR029016">
    <property type="entry name" value="GAF-like_dom_sf"/>
</dbReference>
<dbReference type="InterPro" id="IPR043128">
    <property type="entry name" value="Rev_trsase/Diguanyl_cyclase"/>
</dbReference>
<feature type="domain" description="PAC" evidence="3">
    <location>
        <begin position="267"/>
        <end position="320"/>
    </location>
</feature>
<dbReference type="EMBL" id="SNWX01000003">
    <property type="protein sequence ID" value="TDO94357.1"/>
    <property type="molecule type" value="Genomic_DNA"/>
</dbReference>
<evidence type="ECO:0000256" key="1">
    <source>
        <dbReference type="SAM" id="Phobius"/>
    </source>
</evidence>
<reference evidence="5 6" key="1">
    <citation type="submission" date="2019-03" db="EMBL/GenBank/DDBJ databases">
        <title>Subsurface microbial communities from deep shales in Ohio and West Virginia, USA.</title>
        <authorList>
            <person name="Wrighton K."/>
        </authorList>
    </citation>
    <scope>NUCLEOTIDE SEQUENCE [LARGE SCALE GENOMIC DNA]</scope>
    <source>
        <strain evidence="5 6">MA284_T2</strain>
    </source>
</reference>
<dbReference type="FunFam" id="3.30.70.270:FF:000001">
    <property type="entry name" value="Diguanylate cyclase domain protein"/>
    <property type="match status" value="1"/>
</dbReference>
<keyword evidence="1" id="KW-0812">Transmembrane</keyword>
<dbReference type="Pfam" id="PF13185">
    <property type="entry name" value="GAF_2"/>
    <property type="match status" value="1"/>
</dbReference>
<dbReference type="PANTHER" id="PTHR45138">
    <property type="entry name" value="REGULATORY COMPONENTS OF SENSORY TRANSDUCTION SYSTEM"/>
    <property type="match status" value="1"/>
</dbReference>
<dbReference type="InterPro" id="IPR013767">
    <property type="entry name" value="PAS_fold"/>
</dbReference>
<dbReference type="SUPFAM" id="SSF55781">
    <property type="entry name" value="GAF domain-like"/>
    <property type="match status" value="1"/>
</dbReference>
<dbReference type="SMART" id="SM00091">
    <property type="entry name" value="PAS"/>
    <property type="match status" value="1"/>
</dbReference>
<evidence type="ECO:0000313" key="5">
    <source>
        <dbReference type="EMBL" id="TDO94357.1"/>
    </source>
</evidence>
<feature type="transmembrane region" description="Helical" evidence="1">
    <location>
        <begin position="33"/>
        <end position="55"/>
    </location>
</feature>
<feature type="transmembrane region" description="Helical" evidence="1">
    <location>
        <begin position="94"/>
        <end position="111"/>
    </location>
</feature>
<feature type="transmembrane region" description="Helical" evidence="1">
    <location>
        <begin position="164"/>
        <end position="182"/>
    </location>
</feature>
<evidence type="ECO:0000259" key="4">
    <source>
        <dbReference type="PROSITE" id="PS50887"/>
    </source>
</evidence>
<dbReference type="SUPFAM" id="SSF55073">
    <property type="entry name" value="Nucleotide cyclase"/>
    <property type="match status" value="1"/>
</dbReference>
<dbReference type="OrthoDB" id="9801014at2"/>
<dbReference type="NCBIfam" id="TIGR00229">
    <property type="entry name" value="sensory_box"/>
    <property type="match status" value="1"/>
</dbReference>